<sequence length="144" mass="14797">MLIRGPRTGGAHPTRAGPGAHRLCSALVAVAVAAPARGAVAGGLAVARSERVRDASLALVCAASSFARACVLVVGAEYELLGRVRRTIHPRAGLTPARLRARAPHALTTITDDDAFLLLYARALHASPSASHAILCSASWPPSP</sequence>
<name>W4JRQ9_HETIT</name>
<dbReference type="RefSeq" id="XP_009552430.1">
    <property type="nucleotide sequence ID" value="XM_009554135.1"/>
</dbReference>
<dbReference type="InParanoid" id="W4JRQ9"/>
<dbReference type="AlphaFoldDB" id="W4JRQ9"/>
<reference evidence="1 2" key="1">
    <citation type="journal article" date="2012" name="New Phytol.">
        <title>Insight into trade-off between wood decay and parasitism from the genome of a fungal forest pathogen.</title>
        <authorList>
            <person name="Olson A."/>
            <person name="Aerts A."/>
            <person name="Asiegbu F."/>
            <person name="Belbahri L."/>
            <person name="Bouzid O."/>
            <person name="Broberg A."/>
            <person name="Canback B."/>
            <person name="Coutinho P.M."/>
            <person name="Cullen D."/>
            <person name="Dalman K."/>
            <person name="Deflorio G."/>
            <person name="van Diepen L.T."/>
            <person name="Dunand C."/>
            <person name="Duplessis S."/>
            <person name="Durling M."/>
            <person name="Gonthier P."/>
            <person name="Grimwood J."/>
            <person name="Fossdal C.G."/>
            <person name="Hansson D."/>
            <person name="Henrissat B."/>
            <person name="Hietala A."/>
            <person name="Himmelstrand K."/>
            <person name="Hoffmeister D."/>
            <person name="Hogberg N."/>
            <person name="James T.Y."/>
            <person name="Karlsson M."/>
            <person name="Kohler A."/>
            <person name="Kues U."/>
            <person name="Lee Y.H."/>
            <person name="Lin Y.C."/>
            <person name="Lind M."/>
            <person name="Lindquist E."/>
            <person name="Lombard V."/>
            <person name="Lucas S."/>
            <person name="Lunden K."/>
            <person name="Morin E."/>
            <person name="Murat C."/>
            <person name="Park J."/>
            <person name="Raffaello T."/>
            <person name="Rouze P."/>
            <person name="Salamov A."/>
            <person name="Schmutz J."/>
            <person name="Solheim H."/>
            <person name="Stahlberg J."/>
            <person name="Velez H."/>
            <person name="de Vries R.P."/>
            <person name="Wiebenga A."/>
            <person name="Woodward S."/>
            <person name="Yakovlev I."/>
            <person name="Garbelotto M."/>
            <person name="Martin F."/>
            <person name="Grigoriev I.V."/>
            <person name="Stenlid J."/>
        </authorList>
    </citation>
    <scope>NUCLEOTIDE SEQUENCE [LARGE SCALE GENOMIC DNA]</scope>
    <source>
        <strain evidence="1 2">TC 32-1</strain>
    </source>
</reference>
<organism evidence="1 2">
    <name type="scientific">Heterobasidion irregulare (strain TC 32-1)</name>
    <dbReference type="NCBI Taxonomy" id="747525"/>
    <lineage>
        <taxon>Eukaryota</taxon>
        <taxon>Fungi</taxon>
        <taxon>Dikarya</taxon>
        <taxon>Basidiomycota</taxon>
        <taxon>Agaricomycotina</taxon>
        <taxon>Agaricomycetes</taxon>
        <taxon>Russulales</taxon>
        <taxon>Bondarzewiaceae</taxon>
        <taxon>Heterobasidion</taxon>
        <taxon>Heterobasidion annosum species complex</taxon>
    </lineage>
</organism>
<evidence type="ECO:0000313" key="2">
    <source>
        <dbReference type="Proteomes" id="UP000030671"/>
    </source>
</evidence>
<proteinExistence type="predicted"/>
<protein>
    <submittedName>
        <fullName evidence="1">Uncharacterized protein</fullName>
    </submittedName>
</protein>
<accession>W4JRQ9</accession>
<keyword evidence="2" id="KW-1185">Reference proteome</keyword>
<dbReference type="GeneID" id="20676661"/>
<evidence type="ECO:0000313" key="1">
    <source>
        <dbReference type="EMBL" id="ETW76223.1"/>
    </source>
</evidence>
<gene>
    <name evidence="1" type="ORF">HETIRDRAFT_455748</name>
</gene>
<dbReference type="KEGG" id="hir:HETIRDRAFT_455748"/>
<dbReference type="Proteomes" id="UP000030671">
    <property type="component" value="Unassembled WGS sequence"/>
</dbReference>
<dbReference type="HOGENOM" id="CLU_1796729_0_0_1"/>
<dbReference type="EMBL" id="KI925465">
    <property type="protein sequence ID" value="ETW76223.1"/>
    <property type="molecule type" value="Genomic_DNA"/>
</dbReference>